<feature type="region of interest" description="Disordered" evidence="1">
    <location>
        <begin position="82"/>
        <end position="102"/>
    </location>
</feature>
<evidence type="ECO:0000313" key="3">
    <source>
        <dbReference type="Proteomes" id="UP000743001"/>
    </source>
</evidence>
<feature type="region of interest" description="Disordered" evidence="1">
    <location>
        <begin position="18"/>
        <end position="37"/>
    </location>
</feature>
<feature type="region of interest" description="Disordered" evidence="1">
    <location>
        <begin position="212"/>
        <end position="231"/>
    </location>
</feature>
<reference evidence="2 3" key="1">
    <citation type="submission" date="2021-06" db="EMBL/GenBank/DDBJ databases">
        <authorList>
            <person name="Sun Q."/>
            <person name="Li D."/>
        </authorList>
    </citation>
    <scope>NUCLEOTIDE SEQUENCE [LARGE SCALE GENOMIC DNA]</scope>
    <source>
        <strain evidence="2 3">MSJ-6</strain>
    </source>
</reference>
<evidence type="ECO:0000256" key="1">
    <source>
        <dbReference type="SAM" id="MobiDB-lite"/>
    </source>
</evidence>
<proteinExistence type="predicted"/>
<keyword evidence="3" id="KW-1185">Reference proteome</keyword>
<dbReference type="EMBL" id="JAHLQJ010000013">
    <property type="protein sequence ID" value="MBU5673239.1"/>
    <property type="molecule type" value="Genomic_DNA"/>
</dbReference>
<name>A0ABS6FSL9_9BACL</name>
<protein>
    <submittedName>
        <fullName evidence="2">Scaffolding protein</fullName>
    </submittedName>
</protein>
<organism evidence="2 3">
    <name type="scientific">Paenibacillus brevis</name>
    <dbReference type="NCBI Taxonomy" id="2841508"/>
    <lineage>
        <taxon>Bacteria</taxon>
        <taxon>Bacillati</taxon>
        <taxon>Bacillota</taxon>
        <taxon>Bacilli</taxon>
        <taxon>Bacillales</taxon>
        <taxon>Paenibacillaceae</taxon>
        <taxon>Paenibacillus</taxon>
    </lineage>
</organism>
<evidence type="ECO:0000313" key="2">
    <source>
        <dbReference type="EMBL" id="MBU5673239.1"/>
    </source>
</evidence>
<comment type="caution">
    <text evidence="2">The sequence shown here is derived from an EMBL/GenBank/DDBJ whole genome shotgun (WGS) entry which is preliminary data.</text>
</comment>
<accession>A0ABS6FSL9</accession>
<dbReference type="Proteomes" id="UP000743001">
    <property type="component" value="Unassembled WGS sequence"/>
</dbReference>
<dbReference type="RefSeq" id="WP_216479790.1">
    <property type="nucleotide sequence ID" value="NZ_JAHLQJ010000013.1"/>
</dbReference>
<sequence>MENKLNFRLPIDLQLFADGDGGGGTGDPQTFTEEQVKEREKAAASAAAAKAIKDRFGDLADMDLKEVRAAIALKKKADEDAAAAAAKSKKKDEDANGAAIAPEDVEKLLDERLKEREEEQEKKLFQRELRADVKVLASELGFADFEDALALADFSKVKRNDKGELEGVKEALEELAQKKPHLLKVKQSGGRFGADIGGNTSTAKKERLEQMKKLAQGAGTSAPAANDPWKR</sequence>
<gene>
    <name evidence="2" type="ORF">KQJ23_15530</name>
</gene>